<sequence length="103" mass="11870">MTDCIKEGLANLWKGQEAVGGKLYLTNKELIHKPHKANIQKEDVFIDVNQIVKVEFYASKLLKIPFVKNGLKIVLDSNETFHFVVNKKSEWKEAIDRLLTNED</sequence>
<dbReference type="Gene3D" id="2.30.29.30">
    <property type="entry name" value="Pleckstrin-homology domain (PH domain)/Phosphotyrosine-binding domain (PTB)"/>
    <property type="match status" value="1"/>
</dbReference>
<accession>A0A511W8I5</accession>
<organism evidence="1 2">
    <name type="scientific">Alkalibacillus haloalkaliphilus</name>
    <dbReference type="NCBI Taxonomy" id="94136"/>
    <lineage>
        <taxon>Bacteria</taxon>
        <taxon>Bacillati</taxon>
        <taxon>Bacillota</taxon>
        <taxon>Bacilli</taxon>
        <taxon>Bacillales</taxon>
        <taxon>Bacillaceae</taxon>
        <taxon>Alkalibacillus</taxon>
    </lineage>
</organism>
<evidence type="ECO:0000313" key="1">
    <source>
        <dbReference type="EMBL" id="GEN47031.1"/>
    </source>
</evidence>
<dbReference type="RefSeq" id="WP_218025430.1">
    <property type="nucleotide sequence ID" value="NZ_BJYA01000023.1"/>
</dbReference>
<name>A0A511W8I5_9BACI</name>
<protein>
    <submittedName>
        <fullName evidence="1">Uncharacterized protein</fullName>
    </submittedName>
</protein>
<comment type="caution">
    <text evidence="1">The sequence shown here is derived from an EMBL/GenBank/DDBJ whole genome shotgun (WGS) entry which is preliminary data.</text>
</comment>
<proteinExistence type="predicted"/>
<gene>
    <name evidence="1" type="ORF">AHA02nite_28070</name>
</gene>
<dbReference type="EMBL" id="BJYA01000023">
    <property type="protein sequence ID" value="GEN47031.1"/>
    <property type="molecule type" value="Genomic_DNA"/>
</dbReference>
<dbReference type="InterPro" id="IPR011993">
    <property type="entry name" value="PH-like_dom_sf"/>
</dbReference>
<evidence type="ECO:0000313" key="2">
    <source>
        <dbReference type="Proteomes" id="UP000321440"/>
    </source>
</evidence>
<reference evidence="1 2" key="1">
    <citation type="submission" date="2019-07" db="EMBL/GenBank/DDBJ databases">
        <title>Whole genome shotgun sequence of Alkalibacillus haloalkaliphilus NBRC 103110.</title>
        <authorList>
            <person name="Hosoyama A."/>
            <person name="Uohara A."/>
            <person name="Ohji S."/>
            <person name="Ichikawa N."/>
        </authorList>
    </citation>
    <scope>NUCLEOTIDE SEQUENCE [LARGE SCALE GENOMIC DNA]</scope>
    <source>
        <strain evidence="1 2">NBRC 103110</strain>
    </source>
</reference>
<keyword evidence="2" id="KW-1185">Reference proteome</keyword>
<dbReference type="AlphaFoldDB" id="A0A511W8I5"/>
<dbReference type="Proteomes" id="UP000321440">
    <property type="component" value="Unassembled WGS sequence"/>
</dbReference>